<evidence type="ECO:0000313" key="2">
    <source>
        <dbReference type="Proteomes" id="UP000887159"/>
    </source>
</evidence>
<evidence type="ECO:0000313" key="1">
    <source>
        <dbReference type="EMBL" id="GFY29936.1"/>
    </source>
</evidence>
<accession>A0A8X6W988</accession>
<gene>
    <name evidence="1" type="ORF">TNCV_4072491</name>
</gene>
<proteinExistence type="predicted"/>
<comment type="caution">
    <text evidence="1">The sequence shown here is derived from an EMBL/GenBank/DDBJ whole genome shotgun (WGS) entry which is preliminary data.</text>
</comment>
<organism evidence="1 2">
    <name type="scientific">Trichonephila clavipes</name>
    <name type="common">Golden silk orbweaver</name>
    <name type="synonym">Nephila clavipes</name>
    <dbReference type="NCBI Taxonomy" id="2585209"/>
    <lineage>
        <taxon>Eukaryota</taxon>
        <taxon>Metazoa</taxon>
        <taxon>Ecdysozoa</taxon>
        <taxon>Arthropoda</taxon>
        <taxon>Chelicerata</taxon>
        <taxon>Arachnida</taxon>
        <taxon>Araneae</taxon>
        <taxon>Araneomorphae</taxon>
        <taxon>Entelegynae</taxon>
        <taxon>Araneoidea</taxon>
        <taxon>Nephilidae</taxon>
        <taxon>Trichonephila</taxon>
    </lineage>
</organism>
<protein>
    <submittedName>
        <fullName evidence="1">Uncharacterized protein</fullName>
    </submittedName>
</protein>
<dbReference type="AlphaFoldDB" id="A0A8X6W988"/>
<reference evidence="1" key="1">
    <citation type="submission" date="2020-08" db="EMBL/GenBank/DDBJ databases">
        <title>Multicomponent nature underlies the extraordinary mechanical properties of spider dragline silk.</title>
        <authorList>
            <person name="Kono N."/>
            <person name="Nakamura H."/>
            <person name="Mori M."/>
            <person name="Yoshida Y."/>
            <person name="Ohtoshi R."/>
            <person name="Malay A.D."/>
            <person name="Moran D.A.P."/>
            <person name="Tomita M."/>
            <person name="Numata K."/>
            <person name="Arakawa K."/>
        </authorList>
    </citation>
    <scope>NUCLEOTIDE SEQUENCE</scope>
</reference>
<dbReference type="EMBL" id="BMAU01021390">
    <property type="protein sequence ID" value="GFY29936.1"/>
    <property type="molecule type" value="Genomic_DNA"/>
</dbReference>
<sequence>MPIDRSSAACGITIKMNIGKLSGCNPRLICLLNLSAMGLDVLLIDDKKWAHRAHVVNQYMEREALLRMK</sequence>
<name>A0A8X6W988_TRICX</name>
<dbReference type="Proteomes" id="UP000887159">
    <property type="component" value="Unassembled WGS sequence"/>
</dbReference>
<keyword evidence="2" id="KW-1185">Reference proteome</keyword>